<comment type="caution">
    <text evidence="2">The sequence shown here is derived from an EMBL/GenBank/DDBJ whole genome shotgun (WGS) entry which is preliminary data.</text>
</comment>
<feature type="domain" description="NAD-dependent epimerase/dehydratase" evidence="1">
    <location>
        <begin position="8"/>
        <end position="129"/>
    </location>
</feature>
<dbReference type="InterPro" id="IPR051783">
    <property type="entry name" value="NAD(P)-dependent_oxidoreduct"/>
</dbReference>
<dbReference type="PANTHER" id="PTHR48079">
    <property type="entry name" value="PROTEIN YEEZ"/>
    <property type="match status" value="1"/>
</dbReference>
<protein>
    <submittedName>
        <fullName evidence="2">NAD-dependent epimerase/dehydratase family protein</fullName>
    </submittedName>
</protein>
<dbReference type="SUPFAM" id="SSF51735">
    <property type="entry name" value="NAD(P)-binding Rossmann-fold domains"/>
    <property type="match status" value="1"/>
</dbReference>
<dbReference type="RefSeq" id="WP_345864353.1">
    <property type="nucleotide sequence ID" value="NZ_JBDIMF010000003.1"/>
</dbReference>
<dbReference type="EMBL" id="JBDIMF010000003">
    <property type="protein sequence ID" value="MEN2786547.1"/>
    <property type="molecule type" value="Genomic_DNA"/>
</dbReference>
<gene>
    <name evidence="2" type="ORF">ABC969_08965</name>
</gene>
<evidence type="ECO:0000259" key="1">
    <source>
        <dbReference type="Pfam" id="PF01370"/>
    </source>
</evidence>
<sequence length="214" mass="22896">MTKSRPAIIDALRGTSKRFLYTSGCFLYGATGDTPATEDSPLHPLEMVRFRQALEEEIFGAAADGVHGIILRPAWVYGNHAWTTMMMYGSAQGDGAARYVGNGQNRWTCVHVDDLANLYLLALEMAPAASVFNDAHGAATPLIDIARAASEGAGTEGRVAAWPLEEARQALGGFADAIACDQLVSGEHAERVLGWRPSRHSILDELRSCAPPAA</sequence>
<reference evidence="2 3" key="1">
    <citation type="submission" date="2024-05" db="EMBL/GenBank/DDBJ databases">
        <authorList>
            <person name="Liu Q."/>
            <person name="Xin Y.-H."/>
        </authorList>
    </citation>
    <scope>NUCLEOTIDE SEQUENCE [LARGE SCALE GENOMIC DNA]</scope>
    <source>
        <strain evidence="2 3">CGMCC 1.15349</strain>
    </source>
</reference>
<keyword evidence="3" id="KW-1185">Reference proteome</keyword>
<dbReference type="Pfam" id="PF01370">
    <property type="entry name" value="Epimerase"/>
    <property type="match status" value="1"/>
</dbReference>
<name>A0ABU9XRT9_9SPHN</name>
<dbReference type="InterPro" id="IPR001509">
    <property type="entry name" value="Epimerase_deHydtase"/>
</dbReference>
<dbReference type="InterPro" id="IPR036291">
    <property type="entry name" value="NAD(P)-bd_dom_sf"/>
</dbReference>
<dbReference type="PANTHER" id="PTHR48079:SF6">
    <property type="entry name" value="NAD(P)-BINDING DOMAIN-CONTAINING PROTEIN-RELATED"/>
    <property type="match status" value="1"/>
</dbReference>
<organism evidence="2 3">
    <name type="scientific">Sphingomonas qilianensis</name>
    <dbReference type="NCBI Taxonomy" id="1736690"/>
    <lineage>
        <taxon>Bacteria</taxon>
        <taxon>Pseudomonadati</taxon>
        <taxon>Pseudomonadota</taxon>
        <taxon>Alphaproteobacteria</taxon>
        <taxon>Sphingomonadales</taxon>
        <taxon>Sphingomonadaceae</taxon>
        <taxon>Sphingomonas</taxon>
    </lineage>
</organism>
<accession>A0ABU9XRT9</accession>
<dbReference type="Proteomes" id="UP001404104">
    <property type="component" value="Unassembled WGS sequence"/>
</dbReference>
<proteinExistence type="predicted"/>
<dbReference type="Gene3D" id="3.40.50.720">
    <property type="entry name" value="NAD(P)-binding Rossmann-like Domain"/>
    <property type="match status" value="1"/>
</dbReference>
<evidence type="ECO:0000313" key="3">
    <source>
        <dbReference type="Proteomes" id="UP001404104"/>
    </source>
</evidence>
<evidence type="ECO:0000313" key="2">
    <source>
        <dbReference type="EMBL" id="MEN2786547.1"/>
    </source>
</evidence>